<comment type="caution">
    <text evidence="8">The sequence shown here is derived from an EMBL/GenBank/DDBJ whole genome shotgun (WGS) entry which is preliminary data.</text>
</comment>
<keyword evidence="9" id="KW-1185">Reference proteome</keyword>
<keyword evidence="4 6" id="KW-0238">DNA-binding</keyword>
<evidence type="ECO:0000313" key="9">
    <source>
        <dbReference type="Proteomes" id="UP000612585"/>
    </source>
</evidence>
<dbReference type="InterPro" id="IPR039420">
    <property type="entry name" value="WalR-like"/>
</dbReference>
<dbReference type="PROSITE" id="PS51755">
    <property type="entry name" value="OMPR_PHOB"/>
    <property type="match status" value="1"/>
</dbReference>
<keyword evidence="2" id="KW-0902">Two-component regulatory system</keyword>
<evidence type="ECO:0000256" key="2">
    <source>
        <dbReference type="ARBA" id="ARBA00023012"/>
    </source>
</evidence>
<dbReference type="InterPro" id="IPR036388">
    <property type="entry name" value="WH-like_DNA-bd_sf"/>
</dbReference>
<feature type="DNA-binding region" description="OmpR/PhoB-type" evidence="6">
    <location>
        <begin position="51"/>
        <end position="147"/>
    </location>
</feature>
<dbReference type="GO" id="GO:0000976">
    <property type="term" value="F:transcription cis-regulatory region binding"/>
    <property type="evidence" value="ECO:0007669"/>
    <property type="project" value="TreeGrafter"/>
</dbReference>
<proteinExistence type="predicted"/>
<feature type="domain" description="OmpR/PhoB-type" evidence="7">
    <location>
        <begin position="51"/>
        <end position="147"/>
    </location>
</feature>
<dbReference type="Gene3D" id="1.10.10.10">
    <property type="entry name" value="Winged helix-like DNA-binding domain superfamily/Winged helix DNA-binding domain"/>
    <property type="match status" value="1"/>
</dbReference>
<protein>
    <recommendedName>
        <fullName evidence="7">OmpR/PhoB-type domain-containing protein</fullName>
    </recommendedName>
</protein>
<dbReference type="RefSeq" id="WP_203986062.1">
    <property type="nucleotide sequence ID" value="NZ_BOPG01000003.1"/>
</dbReference>
<evidence type="ECO:0000256" key="1">
    <source>
        <dbReference type="ARBA" id="ARBA00022553"/>
    </source>
</evidence>
<evidence type="ECO:0000256" key="5">
    <source>
        <dbReference type="ARBA" id="ARBA00023163"/>
    </source>
</evidence>
<dbReference type="InterPro" id="IPR001867">
    <property type="entry name" value="OmpR/PhoB-type_DNA-bd"/>
</dbReference>
<dbReference type="PANTHER" id="PTHR48111:SF1">
    <property type="entry name" value="TWO-COMPONENT RESPONSE REGULATOR ORR33"/>
    <property type="match status" value="1"/>
</dbReference>
<dbReference type="EMBL" id="BOPG01000003">
    <property type="protein sequence ID" value="GIJ52734.1"/>
    <property type="molecule type" value="Genomic_DNA"/>
</dbReference>
<dbReference type="Pfam" id="PF00486">
    <property type="entry name" value="Trans_reg_C"/>
    <property type="match status" value="1"/>
</dbReference>
<dbReference type="InterPro" id="IPR016032">
    <property type="entry name" value="Sig_transdc_resp-reg_C-effctor"/>
</dbReference>
<dbReference type="CDD" id="cd00383">
    <property type="entry name" value="trans_reg_C"/>
    <property type="match status" value="1"/>
</dbReference>
<dbReference type="GO" id="GO:0032993">
    <property type="term" value="C:protein-DNA complex"/>
    <property type="evidence" value="ECO:0007669"/>
    <property type="project" value="TreeGrafter"/>
</dbReference>
<keyword evidence="5" id="KW-0804">Transcription</keyword>
<reference evidence="8" key="1">
    <citation type="submission" date="2021-01" db="EMBL/GenBank/DDBJ databases">
        <title>Whole genome shotgun sequence of Virgisporangium aurantiacum NBRC 16421.</title>
        <authorList>
            <person name="Komaki H."/>
            <person name="Tamura T."/>
        </authorList>
    </citation>
    <scope>NUCLEOTIDE SEQUENCE</scope>
    <source>
        <strain evidence="8">NBRC 16421</strain>
    </source>
</reference>
<dbReference type="GO" id="GO:0000156">
    <property type="term" value="F:phosphorelay response regulator activity"/>
    <property type="evidence" value="ECO:0007669"/>
    <property type="project" value="TreeGrafter"/>
</dbReference>
<dbReference type="GO" id="GO:0006355">
    <property type="term" value="P:regulation of DNA-templated transcription"/>
    <property type="evidence" value="ECO:0007669"/>
    <property type="project" value="InterPro"/>
</dbReference>
<evidence type="ECO:0000256" key="3">
    <source>
        <dbReference type="ARBA" id="ARBA00023015"/>
    </source>
</evidence>
<dbReference type="AlphaFoldDB" id="A0A8J4DWC7"/>
<dbReference type="SUPFAM" id="SSF46894">
    <property type="entry name" value="C-terminal effector domain of the bipartite response regulators"/>
    <property type="match status" value="1"/>
</dbReference>
<evidence type="ECO:0000313" key="8">
    <source>
        <dbReference type="EMBL" id="GIJ52734.1"/>
    </source>
</evidence>
<dbReference type="Proteomes" id="UP000612585">
    <property type="component" value="Unassembled WGS sequence"/>
</dbReference>
<name>A0A8J4DWC7_9ACTN</name>
<evidence type="ECO:0000256" key="6">
    <source>
        <dbReference type="PROSITE-ProRule" id="PRU01091"/>
    </source>
</evidence>
<dbReference type="PANTHER" id="PTHR48111">
    <property type="entry name" value="REGULATOR OF RPOS"/>
    <property type="match status" value="1"/>
</dbReference>
<dbReference type="GO" id="GO:0005829">
    <property type="term" value="C:cytosol"/>
    <property type="evidence" value="ECO:0007669"/>
    <property type="project" value="TreeGrafter"/>
</dbReference>
<organism evidence="8 9">
    <name type="scientific">Virgisporangium aurantiacum</name>
    <dbReference type="NCBI Taxonomy" id="175570"/>
    <lineage>
        <taxon>Bacteria</taxon>
        <taxon>Bacillati</taxon>
        <taxon>Actinomycetota</taxon>
        <taxon>Actinomycetes</taxon>
        <taxon>Micromonosporales</taxon>
        <taxon>Micromonosporaceae</taxon>
        <taxon>Virgisporangium</taxon>
    </lineage>
</organism>
<dbReference type="SMART" id="SM00862">
    <property type="entry name" value="Trans_reg_C"/>
    <property type="match status" value="1"/>
</dbReference>
<sequence>MPDRLLLLVVGPPAQAAGLTEHLTDPSLDIRVCVDVAEAVRVLQLVSPPGPRMVRAGALRLDPVAQEAELHGRRIPLPPRETRLLHLLMTNANHVVTREQIRETVWGADENNSSNTITVHIQRLRSRLGEDPEIIQTVRRLGYRLVPPPRRAKGN</sequence>
<keyword evidence="3" id="KW-0805">Transcription regulation</keyword>
<accession>A0A8J4DWC7</accession>
<evidence type="ECO:0000256" key="4">
    <source>
        <dbReference type="ARBA" id="ARBA00023125"/>
    </source>
</evidence>
<gene>
    <name evidence="8" type="ORF">Vau01_002500</name>
</gene>
<evidence type="ECO:0000259" key="7">
    <source>
        <dbReference type="PROSITE" id="PS51755"/>
    </source>
</evidence>
<keyword evidence="1" id="KW-0597">Phosphoprotein</keyword>